<dbReference type="EMBL" id="BQNB010014236">
    <property type="protein sequence ID" value="GJT25740.1"/>
    <property type="molecule type" value="Genomic_DNA"/>
</dbReference>
<keyword evidence="2" id="KW-1185">Reference proteome</keyword>
<accession>A0ABQ5CFB1</accession>
<dbReference type="Proteomes" id="UP001151760">
    <property type="component" value="Unassembled WGS sequence"/>
</dbReference>
<reference evidence="1" key="1">
    <citation type="journal article" date="2022" name="Int. J. Mol. Sci.">
        <title>Draft Genome of Tanacetum Coccineum: Genomic Comparison of Closely Related Tanacetum-Family Plants.</title>
        <authorList>
            <person name="Yamashiro T."/>
            <person name="Shiraishi A."/>
            <person name="Nakayama K."/>
            <person name="Satake H."/>
        </authorList>
    </citation>
    <scope>NUCLEOTIDE SEQUENCE</scope>
</reference>
<evidence type="ECO:0000313" key="2">
    <source>
        <dbReference type="Proteomes" id="UP001151760"/>
    </source>
</evidence>
<reference evidence="1" key="2">
    <citation type="submission" date="2022-01" db="EMBL/GenBank/DDBJ databases">
        <authorList>
            <person name="Yamashiro T."/>
            <person name="Shiraishi A."/>
            <person name="Satake H."/>
            <person name="Nakayama K."/>
        </authorList>
    </citation>
    <scope>NUCLEOTIDE SEQUENCE</scope>
</reference>
<name>A0ABQ5CFB1_9ASTR</name>
<evidence type="ECO:0000313" key="1">
    <source>
        <dbReference type="EMBL" id="GJT25740.1"/>
    </source>
</evidence>
<protein>
    <submittedName>
        <fullName evidence="1">Uncharacterized protein</fullName>
    </submittedName>
</protein>
<sequence>MEEEKEEEEEKCDEDGEEVIMKYLVKISKKARLLELKQRHLKKTDSDIQYAVSKGVNDPSRVEFQPKRARLV</sequence>
<comment type="caution">
    <text evidence="1">The sequence shown here is derived from an EMBL/GenBank/DDBJ whole genome shotgun (WGS) entry which is preliminary data.</text>
</comment>
<gene>
    <name evidence="1" type="ORF">Tco_0895677</name>
</gene>
<organism evidence="1 2">
    <name type="scientific">Tanacetum coccineum</name>
    <dbReference type="NCBI Taxonomy" id="301880"/>
    <lineage>
        <taxon>Eukaryota</taxon>
        <taxon>Viridiplantae</taxon>
        <taxon>Streptophyta</taxon>
        <taxon>Embryophyta</taxon>
        <taxon>Tracheophyta</taxon>
        <taxon>Spermatophyta</taxon>
        <taxon>Magnoliopsida</taxon>
        <taxon>eudicotyledons</taxon>
        <taxon>Gunneridae</taxon>
        <taxon>Pentapetalae</taxon>
        <taxon>asterids</taxon>
        <taxon>campanulids</taxon>
        <taxon>Asterales</taxon>
        <taxon>Asteraceae</taxon>
        <taxon>Asteroideae</taxon>
        <taxon>Anthemideae</taxon>
        <taxon>Anthemidinae</taxon>
        <taxon>Tanacetum</taxon>
    </lineage>
</organism>
<proteinExistence type="predicted"/>